<dbReference type="PANTHER" id="PTHR30606:SF10">
    <property type="entry name" value="PHOSPHATIDYLINOSITOL MANNOSIDE ACYLTRANSFERASE"/>
    <property type="match status" value="1"/>
</dbReference>
<dbReference type="EMBL" id="BONZ01000052">
    <property type="protein sequence ID" value="GIH17376.1"/>
    <property type="molecule type" value="Genomic_DNA"/>
</dbReference>
<dbReference type="InterPro" id="IPR004960">
    <property type="entry name" value="LipA_acyltrans"/>
</dbReference>
<evidence type="ECO:0000313" key="7">
    <source>
        <dbReference type="EMBL" id="GIH17376.1"/>
    </source>
</evidence>
<organism evidence="7 8">
    <name type="scientific">Rugosimonospora africana</name>
    <dbReference type="NCBI Taxonomy" id="556532"/>
    <lineage>
        <taxon>Bacteria</taxon>
        <taxon>Bacillati</taxon>
        <taxon>Actinomycetota</taxon>
        <taxon>Actinomycetes</taxon>
        <taxon>Micromonosporales</taxon>
        <taxon>Micromonosporaceae</taxon>
        <taxon>Rugosimonospora</taxon>
    </lineage>
</organism>
<keyword evidence="8" id="KW-1185">Reference proteome</keyword>
<dbReference type="PANTHER" id="PTHR30606">
    <property type="entry name" value="LIPID A BIOSYNTHESIS LAUROYL ACYLTRANSFERASE"/>
    <property type="match status" value="1"/>
</dbReference>
<dbReference type="CDD" id="cd07984">
    <property type="entry name" value="LPLAT_LABLAT-like"/>
    <property type="match status" value="1"/>
</dbReference>
<evidence type="ECO:0000256" key="2">
    <source>
        <dbReference type="ARBA" id="ARBA00022475"/>
    </source>
</evidence>
<dbReference type="Proteomes" id="UP000642748">
    <property type="component" value="Unassembled WGS sequence"/>
</dbReference>
<evidence type="ECO:0000256" key="1">
    <source>
        <dbReference type="ARBA" id="ARBA00004533"/>
    </source>
</evidence>
<keyword evidence="4" id="KW-0808">Transferase</keyword>
<dbReference type="RefSeq" id="WP_203920937.1">
    <property type="nucleotide sequence ID" value="NZ_BONZ01000052.1"/>
</dbReference>
<dbReference type="AlphaFoldDB" id="A0A8J3QZB4"/>
<gene>
    <name evidence="7" type="ORF">Raf01_55480</name>
</gene>
<comment type="subcellular location">
    <subcellularLocation>
        <location evidence="1">Cell inner membrane</location>
    </subcellularLocation>
</comment>
<keyword evidence="6 7" id="KW-0012">Acyltransferase</keyword>
<protein>
    <submittedName>
        <fullName evidence="7">Phosphatidylinositol mannoside acyltransferase</fullName>
    </submittedName>
</protein>
<evidence type="ECO:0000256" key="6">
    <source>
        <dbReference type="ARBA" id="ARBA00023315"/>
    </source>
</evidence>
<dbReference type="GO" id="GO:0009247">
    <property type="term" value="P:glycolipid biosynthetic process"/>
    <property type="evidence" value="ECO:0007669"/>
    <property type="project" value="UniProtKB-ARBA"/>
</dbReference>
<evidence type="ECO:0000256" key="5">
    <source>
        <dbReference type="ARBA" id="ARBA00023136"/>
    </source>
</evidence>
<dbReference type="NCBIfam" id="NF005919">
    <property type="entry name" value="PRK07920.1"/>
    <property type="match status" value="1"/>
</dbReference>
<sequence>MSRTADLGYAAGWRVLRVLPLGLTAPGFRAAADWTTWRRGRGVQRLAGNLRRVVGPEISDAELDTLVRHAARSYFRYALEAFRLPNSSHEQRLHGFQLDGVEKLAADMSSGRGAVVALAHSGNWDAAGAWAAAMGWPVITVAERLKPESLFRRFIEFREGLGMEILPLTGGQGSTVQTLEERLRRGYVVPILADRDLSRNGVEVTFFGAGTKVPPGPALLALRTGKPLYTLDMWFSPDATRGLLRGPLPLPGPEVGPMPTRVRRLAQDIADSLAKGIAAHPVDWHMMQRMWPDDAVMDAATTDGEAGR</sequence>
<evidence type="ECO:0000256" key="4">
    <source>
        <dbReference type="ARBA" id="ARBA00022679"/>
    </source>
</evidence>
<accession>A0A8J3QZB4</accession>
<evidence type="ECO:0000256" key="3">
    <source>
        <dbReference type="ARBA" id="ARBA00022519"/>
    </source>
</evidence>
<evidence type="ECO:0000313" key="8">
    <source>
        <dbReference type="Proteomes" id="UP000642748"/>
    </source>
</evidence>
<dbReference type="GO" id="GO:0005886">
    <property type="term" value="C:plasma membrane"/>
    <property type="evidence" value="ECO:0007669"/>
    <property type="project" value="UniProtKB-SubCell"/>
</dbReference>
<keyword evidence="5" id="KW-0472">Membrane</keyword>
<proteinExistence type="predicted"/>
<reference evidence="7" key="1">
    <citation type="submission" date="2021-01" db="EMBL/GenBank/DDBJ databases">
        <title>Whole genome shotgun sequence of Rugosimonospora africana NBRC 104875.</title>
        <authorList>
            <person name="Komaki H."/>
            <person name="Tamura T."/>
        </authorList>
    </citation>
    <scope>NUCLEOTIDE SEQUENCE</scope>
    <source>
        <strain evidence="7">NBRC 104875</strain>
    </source>
</reference>
<name>A0A8J3QZB4_9ACTN</name>
<comment type="caution">
    <text evidence="7">The sequence shown here is derived from an EMBL/GenBank/DDBJ whole genome shotgun (WGS) entry which is preliminary data.</text>
</comment>
<keyword evidence="3" id="KW-0997">Cell inner membrane</keyword>
<dbReference type="GO" id="GO:0016746">
    <property type="term" value="F:acyltransferase activity"/>
    <property type="evidence" value="ECO:0007669"/>
    <property type="project" value="UniProtKB-KW"/>
</dbReference>
<dbReference type="Pfam" id="PF03279">
    <property type="entry name" value="Lip_A_acyltrans"/>
    <property type="match status" value="1"/>
</dbReference>
<keyword evidence="2" id="KW-1003">Cell membrane</keyword>